<evidence type="ECO:0000256" key="1">
    <source>
        <dbReference type="SAM" id="SignalP"/>
    </source>
</evidence>
<evidence type="ECO:0000313" key="3">
    <source>
        <dbReference type="EMBL" id="KAB5590245.1"/>
    </source>
</evidence>
<dbReference type="Pfam" id="PF08881">
    <property type="entry name" value="CVNH"/>
    <property type="match status" value="1"/>
</dbReference>
<accession>A0A5N5QES1</accession>
<keyword evidence="4" id="KW-1185">Reference proteome</keyword>
<evidence type="ECO:0000313" key="4">
    <source>
        <dbReference type="Proteomes" id="UP000383932"/>
    </source>
</evidence>
<reference evidence="3 4" key="1">
    <citation type="journal article" date="2019" name="Fungal Biol. Biotechnol.">
        <title>Draft genome sequence of fastidious pathogen Ceratobasidium theobromae, which causes vascular-streak dieback in Theobroma cacao.</title>
        <authorList>
            <person name="Ali S.S."/>
            <person name="Asman A."/>
            <person name="Shao J."/>
            <person name="Firmansyah A.P."/>
            <person name="Susilo A.W."/>
            <person name="Rosmana A."/>
            <person name="McMahon P."/>
            <person name="Junaid M."/>
            <person name="Guest D."/>
            <person name="Kheng T.Y."/>
            <person name="Meinhardt L.W."/>
            <person name="Bailey B.A."/>
        </authorList>
    </citation>
    <scope>NUCLEOTIDE SEQUENCE [LARGE SCALE GENOMIC DNA]</scope>
    <source>
        <strain evidence="3 4">CT2</strain>
    </source>
</reference>
<dbReference type="SUPFAM" id="SSF51322">
    <property type="entry name" value="Cyanovirin-N"/>
    <property type="match status" value="1"/>
</dbReference>
<dbReference type="EMBL" id="SSOP01000185">
    <property type="protein sequence ID" value="KAB5590245.1"/>
    <property type="molecule type" value="Genomic_DNA"/>
</dbReference>
<name>A0A5N5QES1_9AGAM</name>
<protein>
    <submittedName>
        <fullName evidence="3">Putative effector protein</fullName>
    </submittedName>
</protein>
<proteinExistence type="predicted"/>
<comment type="caution">
    <text evidence="3">The sequence shown here is derived from an EMBL/GenBank/DDBJ whole genome shotgun (WGS) entry which is preliminary data.</text>
</comment>
<dbReference type="SMART" id="SM01111">
    <property type="entry name" value="CVNH"/>
    <property type="match status" value="1"/>
</dbReference>
<feature type="signal peptide" evidence="1">
    <location>
        <begin position="1"/>
        <end position="22"/>
    </location>
</feature>
<sequence length="123" mass="13188">MQLFNLLTLAGASFFAFSGVQGAGNGFSGTCKDIRMKVDSNTVLQASCRKVDGSYTTSTLDLNKCIVNRNGYLQIQANGNFGNSCYFCGYDNGNFRCSCTPGPIISSVWLDSCVGNNDGQLFC</sequence>
<dbReference type="InterPro" id="IPR011058">
    <property type="entry name" value="Cyanovirin-N"/>
</dbReference>
<organism evidence="3 4">
    <name type="scientific">Ceratobasidium theobromae</name>
    <dbReference type="NCBI Taxonomy" id="1582974"/>
    <lineage>
        <taxon>Eukaryota</taxon>
        <taxon>Fungi</taxon>
        <taxon>Dikarya</taxon>
        <taxon>Basidiomycota</taxon>
        <taxon>Agaricomycotina</taxon>
        <taxon>Agaricomycetes</taxon>
        <taxon>Cantharellales</taxon>
        <taxon>Ceratobasidiaceae</taxon>
        <taxon>Ceratobasidium</taxon>
    </lineage>
</organism>
<feature type="chain" id="PRO_5024350339" evidence="1">
    <location>
        <begin position="23"/>
        <end position="123"/>
    </location>
</feature>
<dbReference type="Proteomes" id="UP000383932">
    <property type="component" value="Unassembled WGS sequence"/>
</dbReference>
<evidence type="ECO:0000259" key="2">
    <source>
        <dbReference type="SMART" id="SM01111"/>
    </source>
</evidence>
<dbReference type="AlphaFoldDB" id="A0A5N5QES1"/>
<keyword evidence="1" id="KW-0732">Signal</keyword>
<feature type="domain" description="Cyanovirin-N" evidence="2">
    <location>
        <begin position="26"/>
        <end position="123"/>
    </location>
</feature>
<dbReference type="InterPro" id="IPR036673">
    <property type="entry name" value="Cyanovirin-N_sf"/>
</dbReference>
<dbReference type="Gene3D" id="2.30.60.10">
    <property type="entry name" value="Cyanovirin-N"/>
    <property type="match status" value="1"/>
</dbReference>
<dbReference type="OrthoDB" id="2947935at2759"/>
<gene>
    <name evidence="3" type="ORF">CTheo_6323</name>
</gene>